<feature type="signal peptide" evidence="8">
    <location>
        <begin position="1"/>
        <end position="24"/>
    </location>
</feature>
<keyword evidence="7" id="KW-0679">Respiratory chain</keyword>
<evidence type="ECO:0000256" key="6">
    <source>
        <dbReference type="ARBA" id="ARBA00023136"/>
    </source>
</evidence>
<comment type="subcellular location">
    <subcellularLocation>
        <location evidence="2">Membrane</location>
        <topology evidence="2">Multi-pass membrane protein</topology>
    </subcellularLocation>
    <subcellularLocation>
        <location evidence="7">Mitochondrion membrane</location>
        <topology evidence="7">Multi-pass membrane protein</topology>
    </subcellularLocation>
</comment>
<proteinExistence type="inferred from homology"/>
<organism evidence="10">
    <name type="scientific">Sterigmatomyces sp</name>
    <dbReference type="NCBI Taxonomy" id="1972484"/>
    <lineage>
        <taxon>Eukaryota</taxon>
        <taxon>Fungi</taxon>
        <taxon>Dikarya</taxon>
        <taxon>Basidiomycota</taxon>
        <taxon>Pucciniomycotina</taxon>
        <taxon>Agaricostilbomycetes</taxon>
        <taxon>Agaricostilbales</taxon>
        <taxon>Agaricostilbaceae</taxon>
        <taxon>Sterigmatomyces</taxon>
    </lineage>
</organism>
<comment type="similarity">
    <text evidence="3 7">Belongs to the complex I subunit 4 family.</text>
</comment>
<keyword evidence="7" id="KW-0813">Transport</keyword>
<feature type="transmembrane region" description="Helical" evidence="7">
    <location>
        <begin position="162"/>
        <end position="186"/>
    </location>
</feature>
<gene>
    <name evidence="10" type="primary">nad4</name>
</gene>
<dbReference type="GO" id="GO:0042773">
    <property type="term" value="P:ATP synthesis coupled electron transport"/>
    <property type="evidence" value="ECO:0007669"/>
    <property type="project" value="InterPro"/>
</dbReference>
<dbReference type="PANTHER" id="PTHR43507:SF1">
    <property type="entry name" value="NADH-UBIQUINONE OXIDOREDUCTASE CHAIN 4"/>
    <property type="match status" value="1"/>
</dbReference>
<feature type="transmembrane region" description="Helical" evidence="7">
    <location>
        <begin position="446"/>
        <end position="464"/>
    </location>
</feature>
<feature type="transmembrane region" description="Helical" evidence="7">
    <location>
        <begin position="358"/>
        <end position="382"/>
    </location>
</feature>
<dbReference type="NCBIfam" id="TIGR01972">
    <property type="entry name" value="NDH_I_M"/>
    <property type="match status" value="1"/>
</dbReference>
<feature type="transmembrane region" description="Helical" evidence="7">
    <location>
        <begin position="325"/>
        <end position="346"/>
    </location>
</feature>
<dbReference type="EC" id="7.1.1.2" evidence="7"/>
<reference evidence="10" key="1">
    <citation type="submission" date="2020-07" db="EMBL/GenBank/DDBJ databases">
        <authorList>
            <person name="Tan M."/>
        </authorList>
    </citation>
    <scope>NUCLEOTIDE SEQUENCE</scope>
</reference>
<evidence type="ECO:0000256" key="7">
    <source>
        <dbReference type="RuleBase" id="RU003297"/>
    </source>
</evidence>
<keyword evidence="7" id="KW-0249">Electron transport</keyword>
<keyword evidence="4 7" id="KW-0812">Transmembrane</keyword>
<evidence type="ECO:0000313" key="10">
    <source>
        <dbReference type="EMBL" id="QNH82610.1"/>
    </source>
</evidence>
<comment type="function">
    <text evidence="1">Core subunit of the mitochondrial membrane respiratory chain NADH dehydrogenase (Complex I) that is believed to belong to the minimal assembly required for catalysis. Complex I functions in the transfer of electrons from NADH to the respiratory chain. The immediate electron acceptor for the enzyme is believed to be ubiquinone.</text>
</comment>
<protein>
    <recommendedName>
        <fullName evidence="7">NADH-ubiquinone oxidoreductase chain 4</fullName>
        <ecNumber evidence="7">7.1.1.2</ecNumber>
    </recommendedName>
</protein>
<dbReference type="GO" id="GO:0003954">
    <property type="term" value="F:NADH dehydrogenase activity"/>
    <property type="evidence" value="ECO:0007669"/>
    <property type="project" value="TreeGrafter"/>
</dbReference>
<evidence type="ECO:0000256" key="2">
    <source>
        <dbReference type="ARBA" id="ARBA00004141"/>
    </source>
</evidence>
<feature type="transmembrane region" description="Helical" evidence="7">
    <location>
        <begin position="34"/>
        <end position="52"/>
    </location>
</feature>
<evidence type="ECO:0000256" key="8">
    <source>
        <dbReference type="SAM" id="SignalP"/>
    </source>
</evidence>
<dbReference type="InterPro" id="IPR003918">
    <property type="entry name" value="NADH_UbQ_OxRdtase"/>
</dbReference>
<dbReference type="InterPro" id="IPR010227">
    <property type="entry name" value="NADH_Q_OxRdtase_chainM/4"/>
</dbReference>
<dbReference type="EMBL" id="MT755636">
    <property type="protein sequence ID" value="QNH82610.1"/>
    <property type="molecule type" value="Genomic_DNA"/>
</dbReference>
<feature type="chain" id="PRO_5028852082" description="NADH-ubiquinone oxidoreductase chain 4" evidence="8">
    <location>
        <begin position="25"/>
        <end position="484"/>
    </location>
</feature>
<accession>A0A7G7XQB9</accession>
<geneLocation type="mitochondrion" evidence="10"/>
<feature type="transmembrane region" description="Helical" evidence="7">
    <location>
        <begin position="240"/>
        <end position="264"/>
    </location>
</feature>
<evidence type="ECO:0000256" key="3">
    <source>
        <dbReference type="ARBA" id="ARBA00009025"/>
    </source>
</evidence>
<dbReference type="GO" id="GO:0031966">
    <property type="term" value="C:mitochondrial membrane"/>
    <property type="evidence" value="ECO:0007669"/>
    <property type="project" value="UniProtKB-SubCell"/>
</dbReference>
<feature type="transmembrane region" description="Helical" evidence="7">
    <location>
        <begin position="80"/>
        <end position="100"/>
    </location>
</feature>
<evidence type="ECO:0000256" key="1">
    <source>
        <dbReference type="ARBA" id="ARBA00003257"/>
    </source>
</evidence>
<evidence type="ECO:0000256" key="4">
    <source>
        <dbReference type="ARBA" id="ARBA00022692"/>
    </source>
</evidence>
<evidence type="ECO:0000259" key="9">
    <source>
        <dbReference type="Pfam" id="PF00361"/>
    </source>
</evidence>
<feature type="transmembrane region" description="Helical" evidence="7">
    <location>
        <begin position="270"/>
        <end position="290"/>
    </location>
</feature>
<evidence type="ECO:0000256" key="5">
    <source>
        <dbReference type="ARBA" id="ARBA00022989"/>
    </source>
</evidence>
<keyword evidence="5 7" id="KW-1133">Transmembrane helix</keyword>
<keyword evidence="8" id="KW-0732">Signal</keyword>
<dbReference type="GO" id="GO:0048039">
    <property type="term" value="F:ubiquinone binding"/>
    <property type="evidence" value="ECO:0007669"/>
    <property type="project" value="TreeGrafter"/>
</dbReference>
<feature type="transmembrane region" description="Helical" evidence="7">
    <location>
        <begin position="402"/>
        <end position="425"/>
    </location>
</feature>
<feature type="transmembrane region" description="Helical" evidence="7">
    <location>
        <begin position="206"/>
        <end position="228"/>
    </location>
</feature>
<comment type="catalytic activity">
    <reaction evidence="7">
        <text>a ubiquinone + NADH + 5 H(+)(in) = a ubiquinol + NAD(+) + 4 H(+)(out)</text>
        <dbReference type="Rhea" id="RHEA:29091"/>
        <dbReference type="Rhea" id="RHEA-COMP:9565"/>
        <dbReference type="Rhea" id="RHEA-COMP:9566"/>
        <dbReference type="ChEBI" id="CHEBI:15378"/>
        <dbReference type="ChEBI" id="CHEBI:16389"/>
        <dbReference type="ChEBI" id="CHEBI:17976"/>
        <dbReference type="ChEBI" id="CHEBI:57540"/>
        <dbReference type="ChEBI" id="CHEBI:57945"/>
        <dbReference type="EC" id="7.1.1.2"/>
    </reaction>
</comment>
<dbReference type="Pfam" id="PF00361">
    <property type="entry name" value="Proton_antipo_M"/>
    <property type="match status" value="1"/>
</dbReference>
<keyword evidence="6 7" id="KW-0472">Membrane</keyword>
<feature type="transmembrane region" description="Helical" evidence="7">
    <location>
        <begin position="120"/>
        <end position="150"/>
    </location>
</feature>
<keyword evidence="7 10" id="KW-0496">Mitochondrion</keyword>
<dbReference type="GO" id="GO:0015990">
    <property type="term" value="P:electron transport coupled proton transport"/>
    <property type="evidence" value="ECO:0007669"/>
    <property type="project" value="TreeGrafter"/>
</dbReference>
<feature type="transmembrane region" description="Helical" evidence="7">
    <location>
        <begin position="297"/>
        <end position="319"/>
    </location>
</feature>
<comment type="function">
    <text evidence="7">Core subunit of the mitochondrial membrane respiratory chain NADH dehydrogenase (Complex I) which catalyzes electron transfer from NADH through the respiratory chain, using ubiquinone as an electron acceptor. Essential for the catalytic activity and assembly of complex I.</text>
</comment>
<keyword evidence="7" id="KW-0520">NAD</keyword>
<dbReference type="AlphaFoldDB" id="A0A7G7XQB9"/>
<dbReference type="PANTHER" id="PTHR43507">
    <property type="entry name" value="NADH-UBIQUINONE OXIDOREDUCTASE CHAIN 4"/>
    <property type="match status" value="1"/>
</dbReference>
<dbReference type="InterPro" id="IPR001750">
    <property type="entry name" value="ND/Mrp_TM"/>
</dbReference>
<dbReference type="PRINTS" id="PR01437">
    <property type="entry name" value="NUOXDRDTASE4"/>
</dbReference>
<dbReference type="GO" id="GO:0008137">
    <property type="term" value="F:NADH dehydrogenase (ubiquinone) activity"/>
    <property type="evidence" value="ECO:0007669"/>
    <property type="project" value="UniProtKB-UniRule"/>
</dbReference>
<feature type="domain" description="NADH:quinone oxidoreductase/Mrp antiporter transmembrane" evidence="9">
    <location>
        <begin position="129"/>
        <end position="412"/>
    </location>
</feature>
<keyword evidence="7" id="KW-0830">Ubiquinone</keyword>
<name>A0A7G7XQB9_9BASI</name>
<sequence>MLTTLILLPILGALLLTTMQENTAADLSRIKPTALVTTLVTWFLSVIMWAQFDSSFGGYQFVSELTQPGFLSVRFGVDGLSVYFVILTTFTLPFCILASWENIAHSTKWFMVSFLVFESFTILVFSVLDLVAFYVAFEAVLIRLFLIVGIWGASAARVRASFLLFLYTLFGSVFMLLSFVSLYYITGTTDIEALTAVDLSFDTQKILWLGIFLSFAIKTPLVPFHIWLSRAHVEAPAAGSMVVVGLVLKLASYRILRVLIPILPEATAEFAPLAMAMGAISIVYASLSCLRQTDFKCLIAMSSVAHMGVVILGLFSNTVQGIEGAILLSLAHGFVSPAMFFLVGSVMYDRFHSRVIKYYRGLTTLMPMFSPMFFIFTVANMGTPTTANWVGEFMSLAGSFQLNPFITVVGATSIILSACYSIFLYNRISFRSYSPYLSWTTDLTRREFMILLTMLIPTILFGLYPNLFLNDLHYTVSTLLYCNV</sequence>